<protein>
    <recommendedName>
        <fullName evidence="3">Cytochrome c oxidase assembly protein COX20, mitochondrial</fullName>
    </recommendedName>
</protein>
<dbReference type="RefSeq" id="XP_032830897.1">
    <property type="nucleotide sequence ID" value="XM_032975006.1"/>
</dbReference>
<keyword evidence="6 10" id="KW-1133">Transmembrane helix</keyword>
<dbReference type="PANTHER" id="PTHR31586">
    <property type="entry name" value="CYTOCHROME C OXIDASE PROTEIN 20"/>
    <property type="match status" value="1"/>
</dbReference>
<comment type="subcellular location">
    <subcellularLocation>
        <location evidence="1">Mitochondrion inner membrane</location>
    </subcellularLocation>
</comment>
<evidence type="ECO:0000256" key="5">
    <source>
        <dbReference type="ARBA" id="ARBA00022792"/>
    </source>
</evidence>
<keyword evidence="11" id="KW-1185">Reference proteome</keyword>
<evidence type="ECO:0000256" key="7">
    <source>
        <dbReference type="ARBA" id="ARBA00023128"/>
    </source>
</evidence>
<evidence type="ECO:0000313" key="11">
    <source>
        <dbReference type="Proteomes" id="UP001318040"/>
    </source>
</evidence>
<sequence length="134" mass="14615">MSTEETAEAPRKSFKLLGILDVQNTPCARECVLHGSAGATAFGLSYFLFTSRVRRSCDVAMGGFIFTTLSSWFYCRYQNAKMRIQQRSLQERLRNRALYEGTIVDPNFSVGGPQGHAGASEDGPASPGVRAQGS</sequence>
<keyword evidence="8 10" id="KW-0472">Membrane</keyword>
<dbReference type="KEGG" id="pmrn:116954468"/>
<dbReference type="CTD" id="116228"/>
<evidence type="ECO:0000256" key="9">
    <source>
        <dbReference type="SAM" id="MobiDB-lite"/>
    </source>
</evidence>
<evidence type="ECO:0000256" key="4">
    <source>
        <dbReference type="ARBA" id="ARBA00022692"/>
    </source>
</evidence>
<keyword evidence="5" id="KW-0999">Mitochondrion inner membrane</keyword>
<dbReference type="GO" id="GO:0033617">
    <property type="term" value="P:mitochondrial respiratory chain complex IV assembly"/>
    <property type="evidence" value="ECO:0007669"/>
    <property type="project" value="InterPro"/>
</dbReference>
<proteinExistence type="inferred from homology"/>
<name>A0AAJ7U9U1_PETMA</name>
<comment type="similarity">
    <text evidence="2">Belongs to the COX20 family.</text>
</comment>
<dbReference type="GO" id="GO:0005743">
    <property type="term" value="C:mitochondrial inner membrane"/>
    <property type="evidence" value="ECO:0007669"/>
    <property type="project" value="UniProtKB-SubCell"/>
</dbReference>
<keyword evidence="4 10" id="KW-0812">Transmembrane</keyword>
<feature type="transmembrane region" description="Helical" evidence="10">
    <location>
        <begin position="59"/>
        <end position="77"/>
    </location>
</feature>
<accession>A0AAJ7U9U1</accession>
<dbReference type="AlphaFoldDB" id="A0AAJ7U9U1"/>
<keyword evidence="7" id="KW-0496">Mitochondrion</keyword>
<dbReference type="PANTHER" id="PTHR31586:SF1">
    <property type="entry name" value="CYTOCHROME C OXIDASE ASSEMBLY PROTEIN COX20, MITOCHONDRIAL"/>
    <property type="match status" value="1"/>
</dbReference>
<dbReference type="InterPro" id="IPR022533">
    <property type="entry name" value="Cox20"/>
</dbReference>
<feature type="region of interest" description="Disordered" evidence="9">
    <location>
        <begin position="106"/>
        <end position="134"/>
    </location>
</feature>
<evidence type="ECO:0000256" key="1">
    <source>
        <dbReference type="ARBA" id="ARBA00004273"/>
    </source>
</evidence>
<evidence type="ECO:0000256" key="3">
    <source>
        <dbReference type="ARBA" id="ARBA00017689"/>
    </source>
</evidence>
<dbReference type="GeneID" id="116954468"/>
<gene>
    <name evidence="12" type="primary">LOC116954468</name>
</gene>
<evidence type="ECO:0000256" key="10">
    <source>
        <dbReference type="SAM" id="Phobius"/>
    </source>
</evidence>
<organism evidence="11 12">
    <name type="scientific">Petromyzon marinus</name>
    <name type="common">Sea lamprey</name>
    <dbReference type="NCBI Taxonomy" id="7757"/>
    <lineage>
        <taxon>Eukaryota</taxon>
        <taxon>Metazoa</taxon>
        <taxon>Chordata</taxon>
        <taxon>Craniata</taxon>
        <taxon>Vertebrata</taxon>
        <taxon>Cyclostomata</taxon>
        <taxon>Hyperoartia</taxon>
        <taxon>Petromyzontiformes</taxon>
        <taxon>Petromyzontidae</taxon>
        <taxon>Petromyzon</taxon>
    </lineage>
</organism>
<reference evidence="12" key="1">
    <citation type="submission" date="2025-08" db="UniProtKB">
        <authorList>
            <consortium name="RefSeq"/>
        </authorList>
    </citation>
    <scope>IDENTIFICATION</scope>
    <source>
        <tissue evidence="12">Sperm</tissue>
    </source>
</reference>
<dbReference type="Proteomes" id="UP001318040">
    <property type="component" value="Chromosome 55"/>
</dbReference>
<evidence type="ECO:0000313" key="12">
    <source>
        <dbReference type="RefSeq" id="XP_032830897.1"/>
    </source>
</evidence>
<evidence type="ECO:0000256" key="6">
    <source>
        <dbReference type="ARBA" id="ARBA00022989"/>
    </source>
</evidence>
<evidence type="ECO:0000256" key="8">
    <source>
        <dbReference type="ARBA" id="ARBA00023136"/>
    </source>
</evidence>
<dbReference type="Pfam" id="PF12597">
    <property type="entry name" value="Cox20"/>
    <property type="match status" value="1"/>
</dbReference>
<dbReference type="PRINTS" id="PR02049">
    <property type="entry name" value="PROTEINF36A"/>
</dbReference>
<evidence type="ECO:0000256" key="2">
    <source>
        <dbReference type="ARBA" id="ARBA00009575"/>
    </source>
</evidence>